<gene>
    <name evidence="2" type="ORF">PECUL_23A018324</name>
</gene>
<evidence type="ECO:0000313" key="2">
    <source>
        <dbReference type="EMBL" id="CAH2303359.1"/>
    </source>
</evidence>
<dbReference type="Proteomes" id="UP001295444">
    <property type="component" value="Chromosome 06"/>
</dbReference>
<dbReference type="InterPro" id="IPR042566">
    <property type="entry name" value="L1_C"/>
</dbReference>
<organism evidence="2 3">
    <name type="scientific">Pelobates cultripes</name>
    <name type="common">Western spadefoot toad</name>
    <dbReference type="NCBI Taxonomy" id="61616"/>
    <lineage>
        <taxon>Eukaryota</taxon>
        <taxon>Metazoa</taxon>
        <taxon>Chordata</taxon>
        <taxon>Craniata</taxon>
        <taxon>Vertebrata</taxon>
        <taxon>Euteleostomi</taxon>
        <taxon>Amphibia</taxon>
        <taxon>Batrachia</taxon>
        <taxon>Anura</taxon>
        <taxon>Pelobatoidea</taxon>
        <taxon>Pelobatidae</taxon>
        <taxon>Pelobates</taxon>
    </lineage>
</organism>
<protein>
    <submittedName>
        <fullName evidence="2">Uncharacterized protein</fullName>
    </submittedName>
</protein>
<proteinExistence type="predicted"/>
<dbReference type="AlphaFoldDB" id="A0AAD1WGL6"/>
<feature type="region of interest" description="Disordered" evidence="1">
    <location>
        <begin position="87"/>
        <end position="106"/>
    </location>
</feature>
<keyword evidence="3" id="KW-1185">Reference proteome</keyword>
<sequence>MDVIMRWHFFSTKEAIIKSSRNYTYTYEGSTLHLYQDMAPATLARRREWKLIADLVRTKGYSFAWEYPFKMLVFNNPRAAVLLPSTDQTLTDLHQPPDSHDKARRR</sequence>
<dbReference type="EMBL" id="OW240917">
    <property type="protein sequence ID" value="CAH2303359.1"/>
    <property type="molecule type" value="Genomic_DNA"/>
</dbReference>
<dbReference type="Gene3D" id="3.30.250.20">
    <property type="entry name" value="L1 transposable element, C-terminal domain"/>
    <property type="match status" value="1"/>
</dbReference>
<dbReference type="InterPro" id="IPR004244">
    <property type="entry name" value="Transposase_22"/>
</dbReference>
<reference evidence="2" key="1">
    <citation type="submission" date="2022-03" db="EMBL/GenBank/DDBJ databases">
        <authorList>
            <person name="Alioto T."/>
            <person name="Alioto T."/>
            <person name="Gomez Garrido J."/>
        </authorList>
    </citation>
    <scope>NUCLEOTIDE SEQUENCE</scope>
</reference>
<name>A0AAD1WGL6_PELCU</name>
<feature type="compositionally biased region" description="Basic and acidic residues" evidence="1">
    <location>
        <begin position="95"/>
        <end position="106"/>
    </location>
</feature>
<accession>A0AAD1WGL6</accession>
<dbReference type="PANTHER" id="PTHR11505">
    <property type="entry name" value="L1 TRANSPOSABLE ELEMENT-RELATED"/>
    <property type="match status" value="1"/>
</dbReference>
<evidence type="ECO:0000256" key="1">
    <source>
        <dbReference type="SAM" id="MobiDB-lite"/>
    </source>
</evidence>
<evidence type="ECO:0000313" key="3">
    <source>
        <dbReference type="Proteomes" id="UP001295444"/>
    </source>
</evidence>